<proteinExistence type="predicted"/>
<accession>T1F2E8</accession>
<dbReference type="OrthoDB" id="6283821at2759"/>
<evidence type="ECO:0000256" key="1">
    <source>
        <dbReference type="SAM" id="MobiDB-lite"/>
    </source>
</evidence>
<dbReference type="Proteomes" id="UP000015101">
    <property type="component" value="Unassembled WGS sequence"/>
</dbReference>
<evidence type="ECO:0000313" key="2">
    <source>
        <dbReference type="EMBL" id="ESO08151.1"/>
    </source>
</evidence>
<dbReference type="EMBL" id="AMQM01003420">
    <property type="status" value="NOT_ANNOTATED_CDS"/>
    <property type="molecule type" value="Genomic_DNA"/>
</dbReference>
<keyword evidence="4" id="KW-1185">Reference proteome</keyword>
<name>T1F2E8_HELRO</name>
<reference evidence="4" key="1">
    <citation type="submission" date="2012-12" db="EMBL/GenBank/DDBJ databases">
        <authorList>
            <person name="Hellsten U."/>
            <person name="Grimwood J."/>
            <person name="Chapman J.A."/>
            <person name="Shapiro H."/>
            <person name="Aerts A."/>
            <person name="Otillar R.P."/>
            <person name="Terry A.Y."/>
            <person name="Boore J.L."/>
            <person name="Simakov O."/>
            <person name="Marletaz F."/>
            <person name="Cho S.-J."/>
            <person name="Edsinger-Gonzales E."/>
            <person name="Havlak P."/>
            <person name="Kuo D.-H."/>
            <person name="Larsson T."/>
            <person name="Lv J."/>
            <person name="Arendt D."/>
            <person name="Savage R."/>
            <person name="Osoegawa K."/>
            <person name="de Jong P."/>
            <person name="Lindberg D.R."/>
            <person name="Seaver E.C."/>
            <person name="Weisblat D.A."/>
            <person name="Putnam N.H."/>
            <person name="Grigoriev I.V."/>
            <person name="Rokhsar D.S."/>
        </authorList>
    </citation>
    <scope>NUCLEOTIDE SEQUENCE</scope>
</reference>
<feature type="region of interest" description="Disordered" evidence="1">
    <location>
        <begin position="139"/>
        <end position="194"/>
    </location>
</feature>
<dbReference type="HOGENOM" id="CLU_840139_0_0_1"/>
<feature type="compositionally biased region" description="Polar residues" evidence="1">
    <location>
        <begin position="156"/>
        <end position="189"/>
    </location>
</feature>
<dbReference type="EnsemblMetazoa" id="HelroT169891">
    <property type="protein sequence ID" value="HelroP169891"/>
    <property type="gene ID" value="HelroG169891"/>
</dbReference>
<reference evidence="2 4" key="2">
    <citation type="journal article" date="2013" name="Nature">
        <title>Insights into bilaterian evolution from three spiralian genomes.</title>
        <authorList>
            <person name="Simakov O."/>
            <person name="Marletaz F."/>
            <person name="Cho S.J."/>
            <person name="Edsinger-Gonzales E."/>
            <person name="Havlak P."/>
            <person name="Hellsten U."/>
            <person name="Kuo D.H."/>
            <person name="Larsson T."/>
            <person name="Lv J."/>
            <person name="Arendt D."/>
            <person name="Savage R."/>
            <person name="Osoegawa K."/>
            <person name="de Jong P."/>
            <person name="Grimwood J."/>
            <person name="Chapman J.A."/>
            <person name="Shapiro H."/>
            <person name="Aerts A."/>
            <person name="Otillar R.P."/>
            <person name="Terry A.Y."/>
            <person name="Boore J.L."/>
            <person name="Grigoriev I.V."/>
            <person name="Lindberg D.R."/>
            <person name="Seaver E.C."/>
            <person name="Weisblat D.A."/>
            <person name="Putnam N.H."/>
            <person name="Rokhsar D.S."/>
        </authorList>
    </citation>
    <scope>NUCLEOTIDE SEQUENCE</scope>
</reference>
<evidence type="ECO:0000313" key="3">
    <source>
        <dbReference type="EnsemblMetazoa" id="HelroP169891"/>
    </source>
</evidence>
<dbReference type="RefSeq" id="XP_009013940.1">
    <property type="nucleotide sequence ID" value="XM_009015692.1"/>
</dbReference>
<sequence length="331" mass="38401">MKFHEWGVGVDPDESCWVESVKFNISFLVIVRVFFEIGPPAYEEIGCADFVPNNLDQGSQFSVPYFENFEQVFSKAASWMKHQRNINITNMQSIDYKMKNDFDASELDTQRSFFVESGRYTTKYLRILRICFTRSFKQHQSQQPAKQQHRDKPPTLQHQHTFPQRQHQMLQRQNSLQSLSGLQPPTYNHSIEAPNNPAPITECRYVTFEPMMLSSGGIIGIPLFERLSETMKRAMLWLNRTNSDVKLISAETVPVRMFSGNQYGNHEVTYTWNRGEQKEFWLLVIRLYLTGTIDVAPPDVIMPPFLNKKHHRHHGSVGSGSDEHDECCCVM</sequence>
<gene>
    <name evidence="3" type="primary">20202998</name>
    <name evidence="2" type="ORF">HELRODRAFT_169891</name>
</gene>
<dbReference type="CTD" id="20202998"/>
<protein>
    <submittedName>
        <fullName evidence="2 3">Uncharacterized protein</fullName>
    </submittedName>
</protein>
<dbReference type="EMBL" id="KB096134">
    <property type="protein sequence ID" value="ESO08151.1"/>
    <property type="molecule type" value="Genomic_DNA"/>
</dbReference>
<dbReference type="AlphaFoldDB" id="T1F2E8"/>
<evidence type="ECO:0000313" key="4">
    <source>
        <dbReference type="Proteomes" id="UP000015101"/>
    </source>
</evidence>
<dbReference type="InParanoid" id="T1F2E8"/>
<dbReference type="KEGG" id="hro:HELRODRAFT_169891"/>
<reference evidence="3" key="3">
    <citation type="submission" date="2015-06" db="UniProtKB">
        <authorList>
            <consortium name="EnsemblMetazoa"/>
        </authorList>
    </citation>
    <scope>IDENTIFICATION</scope>
</reference>
<organism evidence="3 4">
    <name type="scientific">Helobdella robusta</name>
    <name type="common">Californian leech</name>
    <dbReference type="NCBI Taxonomy" id="6412"/>
    <lineage>
        <taxon>Eukaryota</taxon>
        <taxon>Metazoa</taxon>
        <taxon>Spiralia</taxon>
        <taxon>Lophotrochozoa</taxon>
        <taxon>Annelida</taxon>
        <taxon>Clitellata</taxon>
        <taxon>Hirudinea</taxon>
        <taxon>Rhynchobdellida</taxon>
        <taxon>Glossiphoniidae</taxon>
        <taxon>Helobdella</taxon>
    </lineage>
</organism>
<dbReference type="GeneID" id="20202998"/>
<dbReference type="OMA" id="PITECRY"/>